<dbReference type="EMBL" id="JAJBNC010000041">
    <property type="protein sequence ID" value="MCB5495441.1"/>
    <property type="molecule type" value="Genomic_DNA"/>
</dbReference>
<evidence type="ECO:0000313" key="11">
    <source>
        <dbReference type="EMBL" id="NSI20728.1"/>
    </source>
</evidence>
<gene>
    <name evidence="11" type="ORF">G4958_15625</name>
    <name evidence="10" type="ORF">LIQ10_17170</name>
</gene>
<sequence length="414" mass="48295">MSTKSTKSRKDNKGRVLRPGESQRKDDKRYIYQYTDPNGIRRVIYAVDLLELREKEKKVIRDQLDGLDTYVSGKATLNEVFDRYMATKYDLKPQTRVSYKYMYDHFVRDNFGNRRIGNIKYSDVKLYYYHLINEKGFKPVTIDNIHTLLHPTFRMAVRDGIIRVNPAEGVMAEIKRSNSWDKGTRHALTREQQKAFMEYTANSPIYSHWLPLFTVLFGTGCRIGEVIGLRWDDLDYENREISINHAVIYRVMENGKAEFHVSTPKTKAGKRKIPMMEAVYQAFRDEYEAQKERGFNIEICDGMSGFVFANRNGGLHNPANINRAIRRIYEAYNAEEIIKAKKEKRVPILIPHFSCHHMRHTFCTRLCEVEENIKVAQDIMGHADVSTTLNIYAEASETAKLQAVNNMQKIFDIF</sequence>
<evidence type="ECO:0000256" key="7">
    <source>
        <dbReference type="SAM" id="MobiDB-lite"/>
    </source>
</evidence>
<evidence type="ECO:0000259" key="8">
    <source>
        <dbReference type="PROSITE" id="PS51898"/>
    </source>
</evidence>
<dbReference type="InterPro" id="IPR044068">
    <property type="entry name" value="CB"/>
</dbReference>
<evidence type="ECO:0000256" key="5">
    <source>
        <dbReference type="ARBA" id="ARBA00023172"/>
    </source>
</evidence>
<dbReference type="GO" id="GO:0008907">
    <property type="term" value="F:integrase activity"/>
    <property type="evidence" value="ECO:0007669"/>
    <property type="project" value="InterPro"/>
</dbReference>
<dbReference type="GO" id="GO:0003677">
    <property type="term" value="F:DNA binding"/>
    <property type="evidence" value="ECO:0007669"/>
    <property type="project" value="UniProtKB-UniRule"/>
</dbReference>
<dbReference type="SUPFAM" id="SSF54171">
    <property type="entry name" value="DNA-binding domain"/>
    <property type="match status" value="1"/>
</dbReference>
<dbReference type="InterPro" id="IPR010998">
    <property type="entry name" value="Integrase_recombinase_N"/>
</dbReference>
<dbReference type="InterPro" id="IPR004107">
    <property type="entry name" value="Integrase_SAM-like_N"/>
</dbReference>
<dbReference type="Gene3D" id="1.10.443.10">
    <property type="entry name" value="Intergrase catalytic core"/>
    <property type="match status" value="1"/>
</dbReference>
<dbReference type="AlphaFoldDB" id="A0AAJ1ES08"/>
<keyword evidence="4 6" id="KW-0238">DNA-binding</keyword>
<dbReference type="InterPro" id="IPR004191">
    <property type="entry name" value="Integrase_Tn916-type_DNA-bd_N"/>
</dbReference>
<evidence type="ECO:0000313" key="10">
    <source>
        <dbReference type="EMBL" id="MCB5495441.1"/>
    </source>
</evidence>
<dbReference type="Gene3D" id="1.10.150.130">
    <property type="match status" value="1"/>
</dbReference>
<dbReference type="Pfam" id="PF02920">
    <property type="entry name" value="Integrase_DNA"/>
    <property type="match status" value="1"/>
</dbReference>
<dbReference type="PROSITE" id="PS51898">
    <property type="entry name" value="TYR_RECOMBINASE"/>
    <property type="match status" value="1"/>
</dbReference>
<feature type="domain" description="Core-binding (CB)" evidence="9">
    <location>
        <begin position="75"/>
        <end position="157"/>
    </location>
</feature>
<reference evidence="10" key="3">
    <citation type="submission" date="2021-10" db="EMBL/GenBank/DDBJ databases">
        <title>Collection of gut derived symbiotic bacterial strains cultured from healthy donors.</title>
        <authorList>
            <person name="Lin H."/>
            <person name="Littmann E."/>
            <person name="Claire K."/>
            <person name="Pamer E."/>
        </authorList>
    </citation>
    <scope>NUCLEOTIDE SEQUENCE</scope>
    <source>
        <strain evidence="10">MSK.23.4</strain>
    </source>
</reference>
<evidence type="ECO:0000256" key="3">
    <source>
        <dbReference type="ARBA" id="ARBA00022908"/>
    </source>
</evidence>
<dbReference type="PANTHER" id="PTHR30349">
    <property type="entry name" value="PHAGE INTEGRASE-RELATED"/>
    <property type="match status" value="1"/>
</dbReference>
<feature type="region of interest" description="Disordered" evidence="7">
    <location>
        <begin position="1"/>
        <end position="28"/>
    </location>
</feature>
<comment type="similarity">
    <text evidence="2">Belongs to the 'phage' integrase family.</text>
</comment>
<reference evidence="11" key="2">
    <citation type="submission" date="2020-02" db="EMBL/GenBank/DDBJ databases">
        <authorList>
            <person name="Littmann E."/>
            <person name="Sorbara M."/>
        </authorList>
    </citation>
    <scope>NUCLEOTIDE SEQUENCE</scope>
    <source>
        <strain evidence="11">MSK.22.53</strain>
    </source>
</reference>
<evidence type="ECO:0000256" key="2">
    <source>
        <dbReference type="ARBA" id="ARBA00008857"/>
    </source>
</evidence>
<proteinExistence type="inferred from homology"/>
<dbReference type="Pfam" id="PF00589">
    <property type="entry name" value="Phage_integrase"/>
    <property type="match status" value="1"/>
</dbReference>
<comment type="function">
    <text evidence="1">Site-specific tyrosine recombinase, which acts by catalyzing the cutting and rejoining of the recombining DNA molecules.</text>
</comment>
<dbReference type="CDD" id="cd01189">
    <property type="entry name" value="INT_ICEBs1_C_like"/>
    <property type="match status" value="1"/>
</dbReference>
<reference evidence="11" key="1">
    <citation type="journal article" date="2020" name="Cell Host Microbe">
        <title>Functional and Genomic Variation between Human-Derived Isolates of Lachnospiraceae Reveals Inter- and Intra-Species Diversity.</title>
        <authorList>
            <person name="Sorbara M.T."/>
            <person name="Littmann E.R."/>
            <person name="Fontana E."/>
            <person name="Moody T.U."/>
            <person name="Kohout C.E."/>
            <person name="Gjonbalaj M."/>
            <person name="Eaton V."/>
            <person name="Seok R."/>
            <person name="Leiner I.M."/>
            <person name="Pamer E.G."/>
        </authorList>
    </citation>
    <scope>NUCLEOTIDE SEQUENCE</scope>
    <source>
        <strain evidence="11">MSK.22.53</strain>
    </source>
</reference>
<evidence type="ECO:0000256" key="6">
    <source>
        <dbReference type="PROSITE-ProRule" id="PRU01248"/>
    </source>
</evidence>
<dbReference type="PANTHER" id="PTHR30349:SF64">
    <property type="entry name" value="PROPHAGE INTEGRASE INTD-RELATED"/>
    <property type="match status" value="1"/>
</dbReference>
<protein>
    <submittedName>
        <fullName evidence="11">Site-specific integrase</fullName>
    </submittedName>
    <submittedName>
        <fullName evidence="10">Tyrosine-type recombinase/integrase</fullName>
    </submittedName>
</protein>
<dbReference type="InterPro" id="IPR050090">
    <property type="entry name" value="Tyrosine_recombinase_XerCD"/>
</dbReference>
<comment type="caution">
    <text evidence="10">The sequence shown here is derived from an EMBL/GenBank/DDBJ whole genome shotgun (WGS) entry which is preliminary data.</text>
</comment>
<evidence type="ECO:0000256" key="1">
    <source>
        <dbReference type="ARBA" id="ARBA00003283"/>
    </source>
</evidence>
<dbReference type="SUPFAM" id="SSF56349">
    <property type="entry name" value="DNA breaking-rejoining enzymes"/>
    <property type="match status" value="1"/>
</dbReference>
<evidence type="ECO:0000313" key="12">
    <source>
        <dbReference type="Proteomes" id="UP001297422"/>
    </source>
</evidence>
<keyword evidence="5" id="KW-0233">DNA recombination</keyword>
<dbReference type="PROSITE" id="PS51900">
    <property type="entry name" value="CB"/>
    <property type="match status" value="1"/>
</dbReference>
<dbReference type="EMBL" id="JAAIRM010000042">
    <property type="protein sequence ID" value="NSI20728.1"/>
    <property type="molecule type" value="Genomic_DNA"/>
</dbReference>
<dbReference type="InterPro" id="IPR011010">
    <property type="entry name" value="DNA_brk_join_enz"/>
</dbReference>
<evidence type="ECO:0000256" key="4">
    <source>
        <dbReference type="ARBA" id="ARBA00023125"/>
    </source>
</evidence>
<dbReference type="RefSeq" id="WP_173880094.1">
    <property type="nucleotide sequence ID" value="NZ_JAAIMT010000044.1"/>
</dbReference>
<dbReference type="GO" id="GO:0006310">
    <property type="term" value="P:DNA recombination"/>
    <property type="evidence" value="ECO:0007669"/>
    <property type="project" value="UniProtKB-KW"/>
</dbReference>
<dbReference type="InterPro" id="IPR002104">
    <property type="entry name" value="Integrase_catalytic"/>
</dbReference>
<dbReference type="Proteomes" id="UP001297422">
    <property type="component" value="Unassembled WGS sequence"/>
</dbReference>
<keyword evidence="3" id="KW-0229">DNA integration</keyword>
<dbReference type="InterPro" id="IPR016177">
    <property type="entry name" value="DNA-bd_dom_sf"/>
</dbReference>
<accession>A0AAJ1ES08</accession>
<feature type="domain" description="Tyr recombinase" evidence="8">
    <location>
        <begin position="183"/>
        <end position="405"/>
    </location>
</feature>
<dbReference type="InterPro" id="IPR013762">
    <property type="entry name" value="Integrase-like_cat_sf"/>
</dbReference>
<dbReference type="Gene3D" id="3.30.160.60">
    <property type="entry name" value="Classic Zinc Finger"/>
    <property type="match status" value="1"/>
</dbReference>
<evidence type="ECO:0000259" key="9">
    <source>
        <dbReference type="PROSITE" id="PS51900"/>
    </source>
</evidence>
<organism evidence="10 12">
    <name type="scientific">Mediterraneibacter gnavus</name>
    <name type="common">Ruminococcus gnavus</name>
    <dbReference type="NCBI Taxonomy" id="33038"/>
    <lineage>
        <taxon>Bacteria</taxon>
        <taxon>Bacillati</taxon>
        <taxon>Bacillota</taxon>
        <taxon>Clostridia</taxon>
        <taxon>Lachnospirales</taxon>
        <taxon>Lachnospiraceae</taxon>
        <taxon>Mediterraneibacter</taxon>
    </lineage>
</organism>
<name>A0AAJ1ES08_MEDGN</name>
<dbReference type="Proteomes" id="UP001296643">
    <property type="component" value="Unassembled WGS sequence"/>
</dbReference>
<dbReference type="Pfam" id="PF14659">
    <property type="entry name" value="Phage_int_SAM_3"/>
    <property type="match status" value="1"/>
</dbReference>